<evidence type="ECO:0000256" key="2">
    <source>
        <dbReference type="ARBA" id="ARBA00022741"/>
    </source>
</evidence>
<accession>A0AAW1N3M6</accession>
<dbReference type="InterPro" id="IPR013126">
    <property type="entry name" value="Hsp_70_fam"/>
</dbReference>
<evidence type="ECO:0000313" key="5">
    <source>
        <dbReference type="Proteomes" id="UP001458880"/>
    </source>
</evidence>
<protein>
    <submittedName>
        <fullName evidence="4">Hsp70 protein</fullName>
    </submittedName>
</protein>
<dbReference type="InterPro" id="IPR018181">
    <property type="entry name" value="Heat_shock_70_CS"/>
</dbReference>
<keyword evidence="3" id="KW-0067">ATP-binding</keyword>
<evidence type="ECO:0000256" key="1">
    <source>
        <dbReference type="ARBA" id="ARBA00007381"/>
    </source>
</evidence>
<dbReference type="Pfam" id="PF00012">
    <property type="entry name" value="HSP70"/>
    <property type="match status" value="1"/>
</dbReference>
<proteinExistence type="inferred from homology"/>
<sequence length="177" mass="20271">MKLSFTEQVKLTYSYVLTSIKMTSYAIGIDLGTTHSCVGIYQFGKAEIITNDHGSRTMPSCVSFIDEEVFVGEPATDNILKYPESTIYDMKLTMGCFRVYEKEATNTKEIILLRAFSISGEERFEVTFSIDICRWGIKSYGKKFREKALRMLNNIKAIYFMLKLSIIHQPTFFLIGT</sequence>
<dbReference type="PANTHER" id="PTHR19375">
    <property type="entry name" value="HEAT SHOCK PROTEIN 70KDA"/>
    <property type="match status" value="1"/>
</dbReference>
<dbReference type="SUPFAM" id="SSF53067">
    <property type="entry name" value="Actin-like ATPase domain"/>
    <property type="match status" value="1"/>
</dbReference>
<evidence type="ECO:0000256" key="3">
    <source>
        <dbReference type="ARBA" id="ARBA00022840"/>
    </source>
</evidence>
<dbReference type="PRINTS" id="PR00301">
    <property type="entry name" value="HEATSHOCK70"/>
</dbReference>
<keyword evidence="2" id="KW-0547">Nucleotide-binding</keyword>
<dbReference type="PROSITE" id="PS00297">
    <property type="entry name" value="HSP70_1"/>
    <property type="match status" value="1"/>
</dbReference>
<dbReference type="InterPro" id="IPR043129">
    <property type="entry name" value="ATPase_NBD"/>
</dbReference>
<keyword evidence="5" id="KW-1185">Reference proteome</keyword>
<dbReference type="Proteomes" id="UP001458880">
    <property type="component" value="Unassembled WGS sequence"/>
</dbReference>
<dbReference type="GO" id="GO:0005524">
    <property type="term" value="F:ATP binding"/>
    <property type="evidence" value="ECO:0007669"/>
    <property type="project" value="UniProtKB-KW"/>
</dbReference>
<evidence type="ECO:0000313" key="4">
    <source>
        <dbReference type="EMBL" id="KAK9754523.1"/>
    </source>
</evidence>
<dbReference type="Gene3D" id="3.30.420.40">
    <property type="match status" value="1"/>
</dbReference>
<gene>
    <name evidence="4" type="ORF">QE152_g1234</name>
</gene>
<comment type="caution">
    <text evidence="4">The sequence shown here is derived from an EMBL/GenBank/DDBJ whole genome shotgun (WGS) entry which is preliminary data.</text>
</comment>
<dbReference type="FunFam" id="3.30.420.40:FF:000028">
    <property type="entry name" value="heat shock 70 kDa protein-like"/>
    <property type="match status" value="1"/>
</dbReference>
<organism evidence="4 5">
    <name type="scientific">Popillia japonica</name>
    <name type="common">Japanese beetle</name>
    <dbReference type="NCBI Taxonomy" id="7064"/>
    <lineage>
        <taxon>Eukaryota</taxon>
        <taxon>Metazoa</taxon>
        <taxon>Ecdysozoa</taxon>
        <taxon>Arthropoda</taxon>
        <taxon>Hexapoda</taxon>
        <taxon>Insecta</taxon>
        <taxon>Pterygota</taxon>
        <taxon>Neoptera</taxon>
        <taxon>Endopterygota</taxon>
        <taxon>Coleoptera</taxon>
        <taxon>Polyphaga</taxon>
        <taxon>Scarabaeiformia</taxon>
        <taxon>Scarabaeidae</taxon>
        <taxon>Rutelinae</taxon>
        <taxon>Popillia</taxon>
    </lineage>
</organism>
<comment type="similarity">
    <text evidence="1">Belongs to the heat shock protein 70 family.</text>
</comment>
<dbReference type="EMBL" id="JASPKY010000007">
    <property type="protein sequence ID" value="KAK9754523.1"/>
    <property type="molecule type" value="Genomic_DNA"/>
</dbReference>
<reference evidence="4 5" key="1">
    <citation type="journal article" date="2024" name="BMC Genomics">
        <title>De novo assembly and annotation of Popillia japonica's genome with initial clues to its potential as an invasive pest.</title>
        <authorList>
            <person name="Cucini C."/>
            <person name="Boschi S."/>
            <person name="Funari R."/>
            <person name="Cardaioli E."/>
            <person name="Iannotti N."/>
            <person name="Marturano G."/>
            <person name="Paoli F."/>
            <person name="Bruttini M."/>
            <person name="Carapelli A."/>
            <person name="Frati F."/>
            <person name="Nardi F."/>
        </authorList>
    </citation>
    <scope>NUCLEOTIDE SEQUENCE [LARGE SCALE GENOMIC DNA]</scope>
    <source>
        <strain evidence="4">DMR45628</strain>
    </source>
</reference>
<name>A0AAW1N3M6_POPJA</name>
<dbReference type="AlphaFoldDB" id="A0AAW1N3M6"/>
<dbReference type="GO" id="GO:0140662">
    <property type="term" value="F:ATP-dependent protein folding chaperone"/>
    <property type="evidence" value="ECO:0007669"/>
    <property type="project" value="InterPro"/>
</dbReference>